<dbReference type="PANTHER" id="PTHR37816">
    <property type="entry name" value="YALI0E33011P"/>
    <property type="match status" value="1"/>
</dbReference>
<evidence type="ECO:0000313" key="1">
    <source>
        <dbReference type="EMBL" id="PJJ69239.1"/>
    </source>
</evidence>
<evidence type="ECO:0000313" key="2">
    <source>
        <dbReference type="Proteomes" id="UP000231693"/>
    </source>
</evidence>
<keyword evidence="1" id="KW-0418">Kinase</keyword>
<dbReference type="RefSeq" id="WP_239073172.1">
    <property type="nucleotide sequence ID" value="NZ_BOOX01000005.1"/>
</dbReference>
<dbReference type="SUPFAM" id="SSF52540">
    <property type="entry name" value="P-loop containing nucleoside triphosphate hydrolases"/>
    <property type="match status" value="1"/>
</dbReference>
<dbReference type="GO" id="GO:0016301">
    <property type="term" value="F:kinase activity"/>
    <property type="evidence" value="ECO:0007669"/>
    <property type="project" value="UniProtKB-KW"/>
</dbReference>
<keyword evidence="1" id="KW-0808">Transferase</keyword>
<dbReference type="InterPro" id="IPR052922">
    <property type="entry name" value="Cytidylate_Kinase-2"/>
</dbReference>
<accession>A0A2M9CD15</accession>
<dbReference type="Proteomes" id="UP000231693">
    <property type="component" value="Unassembled WGS sequence"/>
</dbReference>
<dbReference type="EMBL" id="PGFE01000005">
    <property type="protein sequence ID" value="PJJ69239.1"/>
    <property type="molecule type" value="Genomic_DNA"/>
</dbReference>
<comment type="caution">
    <text evidence="1">The sequence shown here is derived from an EMBL/GenBank/DDBJ whole genome shotgun (WGS) entry which is preliminary data.</text>
</comment>
<keyword evidence="2" id="KW-1185">Reference proteome</keyword>
<dbReference type="InterPro" id="IPR027417">
    <property type="entry name" value="P-loop_NTPase"/>
</dbReference>
<reference evidence="1 2" key="1">
    <citation type="submission" date="2017-11" db="EMBL/GenBank/DDBJ databases">
        <title>Genomic Encyclopedia of Archaeal and Bacterial Type Strains, Phase II (KMG-II): From Individual Species to Whole Genera.</title>
        <authorList>
            <person name="Goeker M."/>
        </authorList>
    </citation>
    <scope>NUCLEOTIDE SEQUENCE [LARGE SCALE GENOMIC DNA]</scope>
    <source>
        <strain evidence="1 2">DSM 25478</strain>
    </source>
</reference>
<sequence>MTPPPVLGPDDDVVAAVGRVPRRITVAGVAGAGKSTWSARIGAALDLPYTDVDGLFHGPGWTPRPEFVDDVTALVAQDRWVAEYNFGAARPLLLGRAEVLLWLDLPTWRTMRQVTARTWRRWRTHEVLWNGNVEPRFFSTLRAEENIVVWSWTKRRSLRTLPDDVAAVAPHVVVVRVRSHAQAERWLARLTG</sequence>
<dbReference type="PANTHER" id="PTHR37816:SF1">
    <property type="entry name" value="TOXIN"/>
    <property type="match status" value="1"/>
</dbReference>
<gene>
    <name evidence="1" type="ORF">CLV28_2702</name>
</gene>
<name>A0A2M9CD15_9CELL</name>
<dbReference type="AlphaFoldDB" id="A0A2M9CD15"/>
<proteinExistence type="predicted"/>
<organism evidence="1 2">
    <name type="scientific">Sediminihabitans luteus</name>
    <dbReference type="NCBI Taxonomy" id="1138585"/>
    <lineage>
        <taxon>Bacteria</taxon>
        <taxon>Bacillati</taxon>
        <taxon>Actinomycetota</taxon>
        <taxon>Actinomycetes</taxon>
        <taxon>Micrococcales</taxon>
        <taxon>Cellulomonadaceae</taxon>
        <taxon>Sediminihabitans</taxon>
    </lineage>
</organism>
<protein>
    <submittedName>
        <fullName evidence="1">Adenylate kinase family enzyme</fullName>
    </submittedName>
</protein>